<organism evidence="1 2">
    <name type="scientific">Agrobacterium tumefaciens</name>
    <dbReference type="NCBI Taxonomy" id="358"/>
    <lineage>
        <taxon>Bacteria</taxon>
        <taxon>Pseudomonadati</taxon>
        <taxon>Pseudomonadota</taxon>
        <taxon>Alphaproteobacteria</taxon>
        <taxon>Hyphomicrobiales</taxon>
        <taxon>Rhizobiaceae</taxon>
        <taxon>Rhizobium/Agrobacterium group</taxon>
        <taxon>Agrobacterium</taxon>
        <taxon>Agrobacterium tumefaciens complex</taxon>
    </lineage>
</organism>
<sequence>MTFSLQTFGQLQLFDSQDEAVSFPEKGLLILAYLLTAPEGSAHRTTMAQFLWGDENREVSLVNLRSTISRIKSQQEELGADFLSFTGSTISLGQTSVACDLLSLHKTDSEDPLTWLGRLVALFNRTFLAAVNCQSREYDVWLIQRKIYHSALLKGLLKETSNSARTPKEEEIIKNAAILIFHTEPENPDTLKFLVQIFNAEEEVEYFRKHLEQRKQSLSRGLGYLGASSDANPAETVAPKDWTEPLSASTRTTPDDLFKPEEALKSAVPRLALLPPTHHHLDPMVAVVASSLIEDITIGFCALNSLEIIAPHTAVRIGKTSEDKPSVFERYDITYVLDTRLSSLETGGLSLFVQLTYVNSSEIVWAERYNLESLNLIDRRRDLLRQITLSVSGRIESHQITRPYFERSAAAYHRYLIGRHYLNRLTLPNLRRARKELRGALQEDSNFAPALSAIARTYSKEWLLTARGDMDLLETASEYATRAIDARRDFADGYRELGVTKLLMGELEESVRTLEVAETLSPHYADIIADHADTLNHFSQPDLALQKLERAMELNPLGPDSYLWTAAGASYSLGKFNDALGYIEKMVDGDLADRLSAASWAMLGDEKKSRFFVRRALESNPQFDIDNWLAIVPFKEQWQKDIYREGLKKAGF</sequence>
<dbReference type="SUPFAM" id="SSF46894">
    <property type="entry name" value="C-terminal effector domain of the bipartite response regulators"/>
    <property type="match status" value="1"/>
</dbReference>
<dbReference type="SUPFAM" id="SSF48452">
    <property type="entry name" value="TPR-like"/>
    <property type="match status" value="1"/>
</dbReference>
<accession>A0A0D0KU57</accession>
<gene>
    <name evidence="1" type="ORF">RU07_16545</name>
</gene>
<evidence type="ECO:0000313" key="2">
    <source>
        <dbReference type="Proteomes" id="UP000035017"/>
    </source>
</evidence>
<dbReference type="AlphaFoldDB" id="A0A0D0KU57"/>
<dbReference type="Gene3D" id="1.25.40.10">
    <property type="entry name" value="Tetratricopeptide repeat domain"/>
    <property type="match status" value="1"/>
</dbReference>
<dbReference type="OrthoDB" id="54411at2"/>
<dbReference type="EMBL" id="JXQV01000017">
    <property type="protein sequence ID" value="KIQ00590.1"/>
    <property type="molecule type" value="Genomic_DNA"/>
</dbReference>
<name>A0A0D0KU57_AGRTU</name>
<dbReference type="InterPro" id="IPR036388">
    <property type="entry name" value="WH-like_DNA-bd_sf"/>
</dbReference>
<dbReference type="Proteomes" id="UP000035017">
    <property type="component" value="Unassembled WGS sequence"/>
</dbReference>
<reference evidence="1 2" key="1">
    <citation type="submission" date="2014-12" db="EMBL/GenBank/DDBJ databases">
        <title>16Stimator: statistical estimation of ribosomal gene copy numbers from draft genome assemblies.</title>
        <authorList>
            <person name="Perisin M.A."/>
            <person name="Vetter M."/>
            <person name="Gilbert J.A."/>
            <person name="Bergelson J."/>
        </authorList>
    </citation>
    <scope>NUCLEOTIDE SEQUENCE [LARGE SCALE GENOMIC DNA]</scope>
    <source>
        <strain evidence="1 2">MEJ076</strain>
    </source>
</reference>
<protein>
    <submittedName>
        <fullName evidence="1">Membrane protein</fullName>
    </submittedName>
</protein>
<dbReference type="Gene3D" id="1.10.10.10">
    <property type="entry name" value="Winged helix-like DNA-binding domain superfamily/Winged helix DNA-binding domain"/>
    <property type="match status" value="1"/>
</dbReference>
<dbReference type="InterPro" id="IPR016032">
    <property type="entry name" value="Sig_transdc_resp-reg_C-effctor"/>
</dbReference>
<dbReference type="GO" id="GO:0003677">
    <property type="term" value="F:DNA binding"/>
    <property type="evidence" value="ECO:0007669"/>
    <property type="project" value="InterPro"/>
</dbReference>
<dbReference type="InterPro" id="IPR011990">
    <property type="entry name" value="TPR-like_helical_dom_sf"/>
</dbReference>
<comment type="caution">
    <text evidence="1">The sequence shown here is derived from an EMBL/GenBank/DDBJ whole genome shotgun (WGS) entry which is preliminary data.</text>
</comment>
<proteinExistence type="predicted"/>
<dbReference type="GO" id="GO:0006355">
    <property type="term" value="P:regulation of DNA-templated transcription"/>
    <property type="evidence" value="ECO:0007669"/>
    <property type="project" value="InterPro"/>
</dbReference>
<evidence type="ECO:0000313" key="1">
    <source>
        <dbReference type="EMBL" id="KIQ00590.1"/>
    </source>
</evidence>